<evidence type="ECO:0000256" key="1">
    <source>
        <dbReference type="ARBA" id="ARBA00023015"/>
    </source>
</evidence>
<dbReference type="PANTHER" id="PTHR30055:SF146">
    <property type="entry name" value="HTH-TYPE TRANSCRIPTIONAL DUAL REGULATOR CECR"/>
    <property type="match status" value="1"/>
</dbReference>
<dbReference type="GO" id="GO:0045892">
    <property type="term" value="P:negative regulation of DNA-templated transcription"/>
    <property type="evidence" value="ECO:0007669"/>
    <property type="project" value="UniProtKB-ARBA"/>
</dbReference>
<dbReference type="PROSITE" id="PS50977">
    <property type="entry name" value="HTH_TETR_2"/>
    <property type="match status" value="1"/>
</dbReference>
<proteinExistence type="predicted"/>
<dbReference type="InterPro" id="IPR050109">
    <property type="entry name" value="HTH-type_TetR-like_transc_reg"/>
</dbReference>
<reference evidence="6 7" key="1">
    <citation type="submission" date="2023-02" db="EMBL/GenBank/DDBJ databases">
        <title>Genome sequence of Paenibacillus kyungheensis KACC 18744.</title>
        <authorList>
            <person name="Kim S."/>
            <person name="Heo J."/>
            <person name="Kwon S.-W."/>
        </authorList>
    </citation>
    <scope>NUCLEOTIDE SEQUENCE [LARGE SCALE GENOMIC DNA]</scope>
    <source>
        <strain evidence="6 7">KACC 18744</strain>
    </source>
</reference>
<dbReference type="RefSeq" id="WP_273615756.1">
    <property type="nucleotide sequence ID" value="NZ_CP117416.1"/>
</dbReference>
<organism evidence="6 7">
    <name type="scientific">Paenibacillus kyungheensis</name>
    <dbReference type="NCBI Taxonomy" id="1452732"/>
    <lineage>
        <taxon>Bacteria</taxon>
        <taxon>Bacillati</taxon>
        <taxon>Bacillota</taxon>
        <taxon>Bacilli</taxon>
        <taxon>Bacillales</taxon>
        <taxon>Paenibacillaceae</taxon>
        <taxon>Paenibacillus</taxon>
    </lineage>
</organism>
<dbReference type="Pfam" id="PF14246">
    <property type="entry name" value="TetR_C_7"/>
    <property type="match status" value="1"/>
</dbReference>
<dbReference type="GO" id="GO:0003700">
    <property type="term" value="F:DNA-binding transcription factor activity"/>
    <property type="evidence" value="ECO:0007669"/>
    <property type="project" value="TreeGrafter"/>
</dbReference>
<dbReference type="PRINTS" id="PR00455">
    <property type="entry name" value="HTHTETR"/>
</dbReference>
<dbReference type="KEGG" id="pka:PQ456_08650"/>
<evidence type="ECO:0000256" key="4">
    <source>
        <dbReference type="PROSITE-ProRule" id="PRU00335"/>
    </source>
</evidence>
<dbReference type="PANTHER" id="PTHR30055">
    <property type="entry name" value="HTH-TYPE TRANSCRIPTIONAL REGULATOR RUTR"/>
    <property type="match status" value="1"/>
</dbReference>
<gene>
    <name evidence="6" type="ORF">PQ456_08650</name>
</gene>
<feature type="DNA-binding region" description="H-T-H motif" evidence="4">
    <location>
        <begin position="37"/>
        <end position="56"/>
    </location>
</feature>
<evidence type="ECO:0000256" key="2">
    <source>
        <dbReference type="ARBA" id="ARBA00023125"/>
    </source>
</evidence>
<sequence length="209" mass="23664">MDTIENKKIRKGSLDKRVKIIEAARELFLSEGFNQSSVDAVANRAGVSKRTVYDYYGDKQHLLLAVMEETSVTVLNMIEQGISDHLLEFDDLEQALILFCEQIVASANGSSDYKALIRLAMVEVANLPESFYENMDQATEESIIKRFIEFGKNKLLDIPDPRMAVKHFVALTILLVFNQPKPEALDQEQVKHIITEGVRVFLRAYAPTI</sequence>
<evidence type="ECO:0000313" key="7">
    <source>
        <dbReference type="Proteomes" id="UP001220509"/>
    </source>
</evidence>
<keyword evidence="2 4" id="KW-0238">DNA-binding</keyword>
<dbReference type="InterPro" id="IPR039536">
    <property type="entry name" value="TetR_C_Proteobacteria"/>
</dbReference>
<protein>
    <submittedName>
        <fullName evidence="6">TetR/AcrR family transcriptional regulator</fullName>
    </submittedName>
</protein>
<dbReference type="Pfam" id="PF00440">
    <property type="entry name" value="TetR_N"/>
    <property type="match status" value="1"/>
</dbReference>
<evidence type="ECO:0000313" key="6">
    <source>
        <dbReference type="EMBL" id="WCT57561.1"/>
    </source>
</evidence>
<dbReference type="Gene3D" id="1.10.357.10">
    <property type="entry name" value="Tetracycline Repressor, domain 2"/>
    <property type="match status" value="1"/>
</dbReference>
<dbReference type="Proteomes" id="UP001220509">
    <property type="component" value="Chromosome"/>
</dbReference>
<evidence type="ECO:0000259" key="5">
    <source>
        <dbReference type="PROSITE" id="PS50977"/>
    </source>
</evidence>
<keyword evidence="7" id="KW-1185">Reference proteome</keyword>
<dbReference type="SUPFAM" id="SSF46689">
    <property type="entry name" value="Homeodomain-like"/>
    <property type="match status" value="1"/>
</dbReference>
<dbReference type="InterPro" id="IPR009057">
    <property type="entry name" value="Homeodomain-like_sf"/>
</dbReference>
<keyword evidence="3" id="KW-0804">Transcription</keyword>
<dbReference type="GO" id="GO:0000976">
    <property type="term" value="F:transcription cis-regulatory region binding"/>
    <property type="evidence" value="ECO:0007669"/>
    <property type="project" value="TreeGrafter"/>
</dbReference>
<accession>A0AAX3M846</accession>
<feature type="domain" description="HTH tetR-type" evidence="5">
    <location>
        <begin position="14"/>
        <end position="74"/>
    </location>
</feature>
<dbReference type="InterPro" id="IPR001647">
    <property type="entry name" value="HTH_TetR"/>
</dbReference>
<dbReference type="EMBL" id="CP117416">
    <property type="protein sequence ID" value="WCT57561.1"/>
    <property type="molecule type" value="Genomic_DNA"/>
</dbReference>
<evidence type="ECO:0000256" key="3">
    <source>
        <dbReference type="ARBA" id="ARBA00023163"/>
    </source>
</evidence>
<name>A0AAX3M846_9BACL</name>
<keyword evidence="1" id="KW-0805">Transcription regulation</keyword>
<dbReference type="FunFam" id="1.10.10.60:FF:000141">
    <property type="entry name" value="TetR family transcriptional regulator"/>
    <property type="match status" value="1"/>
</dbReference>
<dbReference type="AlphaFoldDB" id="A0AAX3M846"/>